<feature type="transmembrane region" description="Helical" evidence="2">
    <location>
        <begin position="70"/>
        <end position="89"/>
    </location>
</feature>
<evidence type="ECO:0000256" key="2">
    <source>
        <dbReference type="SAM" id="Phobius"/>
    </source>
</evidence>
<dbReference type="Pfam" id="PF09578">
    <property type="entry name" value="Spore_YabQ"/>
    <property type="match status" value="1"/>
</dbReference>
<keyword evidence="2" id="KW-1133">Transmembrane helix</keyword>
<evidence type="ECO:0000256" key="1">
    <source>
        <dbReference type="SAM" id="MobiDB-lite"/>
    </source>
</evidence>
<gene>
    <name evidence="3" type="ORF">HMPREF9473_00341</name>
</gene>
<protein>
    <recommendedName>
        <fullName evidence="5">Spore cortex biosynthesis protein YabQ</fullName>
    </recommendedName>
</protein>
<accession>G5IA01</accession>
<dbReference type="HOGENOM" id="CLU_113225_3_0_9"/>
<evidence type="ECO:0000313" key="4">
    <source>
        <dbReference type="Proteomes" id="UP000005384"/>
    </source>
</evidence>
<keyword evidence="2" id="KW-0472">Membrane</keyword>
<dbReference type="PATRIC" id="fig|742737.3.peg.337"/>
<keyword evidence="4" id="KW-1185">Reference proteome</keyword>
<feature type="transmembrane region" description="Helical" evidence="2">
    <location>
        <begin position="48"/>
        <end position="64"/>
    </location>
</feature>
<feature type="transmembrane region" description="Helical" evidence="2">
    <location>
        <begin position="12"/>
        <end position="36"/>
    </location>
</feature>
<dbReference type="InterPro" id="IPR019074">
    <property type="entry name" value="YabQ"/>
</dbReference>
<dbReference type="Proteomes" id="UP000005384">
    <property type="component" value="Unassembled WGS sequence"/>
</dbReference>
<dbReference type="NCBIfam" id="TIGR02893">
    <property type="entry name" value="spore_yabQ"/>
    <property type="match status" value="1"/>
</dbReference>
<organism evidence="3 4">
    <name type="scientific">Hungatella hathewayi WAL-18680</name>
    <dbReference type="NCBI Taxonomy" id="742737"/>
    <lineage>
        <taxon>Bacteria</taxon>
        <taxon>Bacillati</taxon>
        <taxon>Bacillota</taxon>
        <taxon>Clostridia</taxon>
        <taxon>Lachnospirales</taxon>
        <taxon>Lachnospiraceae</taxon>
        <taxon>Hungatella</taxon>
    </lineage>
</organism>
<sequence>MSATINYEVRLLAVSFLTGVGLLVVYDCLRVFRLLCPHSDIAVGIEDMLYWIYSALMTFSLLYRENDGDIRAYAVVSAFVGMALYQWLVSRNFLKYLKKLLKYLRMKTGKHKTERQKKRNEKKSGKQREKLKKRETSRHRKQTSIKEAGD</sequence>
<dbReference type="RefSeq" id="WP_006778323.1">
    <property type="nucleotide sequence ID" value="NZ_CP040506.1"/>
</dbReference>
<comment type="caution">
    <text evidence="3">The sequence shown here is derived from an EMBL/GenBank/DDBJ whole genome shotgun (WGS) entry which is preliminary data.</text>
</comment>
<evidence type="ECO:0000313" key="3">
    <source>
        <dbReference type="EMBL" id="EHI61890.1"/>
    </source>
</evidence>
<dbReference type="OrthoDB" id="9801633at2"/>
<feature type="region of interest" description="Disordered" evidence="1">
    <location>
        <begin position="108"/>
        <end position="150"/>
    </location>
</feature>
<evidence type="ECO:0008006" key="5">
    <source>
        <dbReference type="Google" id="ProtNLM"/>
    </source>
</evidence>
<reference evidence="3 4" key="1">
    <citation type="submission" date="2011-08" db="EMBL/GenBank/DDBJ databases">
        <title>The Genome Sequence of Clostridium hathewayi WAL-18680.</title>
        <authorList>
            <consortium name="The Broad Institute Genome Sequencing Platform"/>
            <person name="Earl A."/>
            <person name="Ward D."/>
            <person name="Feldgarden M."/>
            <person name="Gevers D."/>
            <person name="Finegold S.M."/>
            <person name="Summanen P.H."/>
            <person name="Molitoris D.R."/>
            <person name="Song M."/>
            <person name="Daigneault M."/>
            <person name="Allen-Vercoe E."/>
            <person name="Young S.K."/>
            <person name="Zeng Q."/>
            <person name="Gargeya S."/>
            <person name="Fitzgerald M."/>
            <person name="Haas B."/>
            <person name="Abouelleil A."/>
            <person name="Alvarado L."/>
            <person name="Arachchi H.M."/>
            <person name="Berlin A."/>
            <person name="Brown A."/>
            <person name="Chapman S.B."/>
            <person name="Chen Z."/>
            <person name="Dunbar C."/>
            <person name="Freedman E."/>
            <person name="Gearin G."/>
            <person name="Gellesch M."/>
            <person name="Goldberg J."/>
            <person name="Griggs A."/>
            <person name="Gujja S."/>
            <person name="Heiman D."/>
            <person name="Howarth C."/>
            <person name="Larson L."/>
            <person name="Lui A."/>
            <person name="MacDonald P.J.P."/>
            <person name="Montmayeur A."/>
            <person name="Murphy C."/>
            <person name="Neiman D."/>
            <person name="Pearson M."/>
            <person name="Priest M."/>
            <person name="Roberts A."/>
            <person name="Saif S."/>
            <person name="Shea T."/>
            <person name="Shenoy N."/>
            <person name="Sisk P."/>
            <person name="Stolte C."/>
            <person name="Sykes S."/>
            <person name="Wortman J."/>
            <person name="Nusbaum C."/>
            <person name="Birren B."/>
        </authorList>
    </citation>
    <scope>NUCLEOTIDE SEQUENCE [LARGE SCALE GENOMIC DNA]</scope>
    <source>
        <strain evidence="3 4">WAL-18680</strain>
    </source>
</reference>
<proteinExistence type="predicted"/>
<name>G5IA01_9FIRM</name>
<keyword evidence="2" id="KW-0812">Transmembrane</keyword>
<dbReference type="AlphaFoldDB" id="G5IA01"/>
<feature type="compositionally biased region" description="Basic and acidic residues" evidence="1">
    <location>
        <begin position="122"/>
        <end position="134"/>
    </location>
</feature>
<feature type="compositionally biased region" description="Basic residues" evidence="1">
    <location>
        <begin position="108"/>
        <end position="121"/>
    </location>
</feature>
<dbReference type="EMBL" id="ADLN01000001">
    <property type="protein sequence ID" value="EHI61890.1"/>
    <property type="molecule type" value="Genomic_DNA"/>
</dbReference>